<evidence type="ECO:0000256" key="7">
    <source>
        <dbReference type="SAM" id="Phobius"/>
    </source>
</evidence>
<feature type="region of interest" description="Disordered" evidence="6">
    <location>
        <begin position="288"/>
        <end position="307"/>
    </location>
</feature>
<evidence type="ECO:0000313" key="10">
    <source>
        <dbReference type="Proteomes" id="UP000460221"/>
    </source>
</evidence>
<evidence type="ECO:0000256" key="3">
    <source>
        <dbReference type="ARBA" id="ARBA00022692"/>
    </source>
</evidence>
<dbReference type="Pfam" id="PF00892">
    <property type="entry name" value="EamA"/>
    <property type="match status" value="1"/>
</dbReference>
<feature type="transmembrane region" description="Helical" evidence="7">
    <location>
        <begin position="71"/>
        <end position="92"/>
    </location>
</feature>
<dbReference type="PANTHER" id="PTHR32322:SF2">
    <property type="entry name" value="EAMA DOMAIN-CONTAINING PROTEIN"/>
    <property type="match status" value="1"/>
</dbReference>
<feature type="transmembrane region" description="Helical" evidence="7">
    <location>
        <begin position="42"/>
        <end position="59"/>
    </location>
</feature>
<evidence type="ECO:0000256" key="5">
    <source>
        <dbReference type="ARBA" id="ARBA00023136"/>
    </source>
</evidence>
<keyword evidence="3 7" id="KW-0812">Transmembrane</keyword>
<name>A0A7K1FTQ5_9ACTN</name>
<comment type="similarity">
    <text evidence="2">Belongs to the EamA transporter family.</text>
</comment>
<accession>A0A7K1FTQ5</accession>
<evidence type="ECO:0000256" key="1">
    <source>
        <dbReference type="ARBA" id="ARBA00004141"/>
    </source>
</evidence>
<feature type="transmembrane region" description="Helical" evidence="7">
    <location>
        <begin position="187"/>
        <end position="206"/>
    </location>
</feature>
<dbReference type="Proteomes" id="UP000460221">
    <property type="component" value="Unassembled WGS sequence"/>
</dbReference>
<dbReference type="InterPro" id="IPR050638">
    <property type="entry name" value="AA-Vitamin_Transporters"/>
</dbReference>
<dbReference type="GO" id="GO:0016020">
    <property type="term" value="C:membrane"/>
    <property type="evidence" value="ECO:0007669"/>
    <property type="project" value="UniProtKB-SubCell"/>
</dbReference>
<feature type="transmembrane region" description="Helical" evidence="7">
    <location>
        <begin position="269"/>
        <end position="290"/>
    </location>
</feature>
<evidence type="ECO:0000256" key="4">
    <source>
        <dbReference type="ARBA" id="ARBA00022989"/>
    </source>
</evidence>
<dbReference type="InterPro" id="IPR000620">
    <property type="entry name" value="EamA_dom"/>
</dbReference>
<protein>
    <submittedName>
        <fullName evidence="9">EamA family transporter</fullName>
    </submittedName>
</protein>
<feature type="transmembrane region" description="Helical" evidence="7">
    <location>
        <begin position="148"/>
        <end position="167"/>
    </location>
</feature>
<dbReference type="SUPFAM" id="SSF103481">
    <property type="entry name" value="Multidrug resistance efflux transporter EmrE"/>
    <property type="match status" value="1"/>
</dbReference>
<gene>
    <name evidence="9" type="ORF">GIS00_21685</name>
</gene>
<feature type="transmembrane region" description="Helical" evidence="7">
    <location>
        <begin position="242"/>
        <end position="263"/>
    </location>
</feature>
<reference evidence="9 10" key="1">
    <citation type="submission" date="2019-11" db="EMBL/GenBank/DDBJ databases">
        <authorList>
            <person name="Jiang L.-Q."/>
        </authorList>
    </citation>
    <scope>NUCLEOTIDE SEQUENCE [LARGE SCALE GENOMIC DNA]</scope>
    <source>
        <strain evidence="9 10">YIM 132087</strain>
    </source>
</reference>
<dbReference type="InterPro" id="IPR037185">
    <property type="entry name" value="EmrE-like"/>
</dbReference>
<dbReference type="AlphaFoldDB" id="A0A7K1FTQ5"/>
<evidence type="ECO:0000259" key="8">
    <source>
        <dbReference type="Pfam" id="PF00892"/>
    </source>
</evidence>
<dbReference type="EMBL" id="WLYK01000009">
    <property type="protein sequence ID" value="MTD16553.1"/>
    <property type="molecule type" value="Genomic_DNA"/>
</dbReference>
<dbReference type="PANTHER" id="PTHR32322">
    <property type="entry name" value="INNER MEMBRANE TRANSPORTER"/>
    <property type="match status" value="1"/>
</dbReference>
<comment type="subcellular location">
    <subcellularLocation>
        <location evidence="1">Membrane</location>
        <topology evidence="1">Multi-pass membrane protein</topology>
    </subcellularLocation>
</comment>
<sequence>MAVPSLLSPSRVGVSFAVVSMCCVQLGLAVSVGLLDRLGPDGTAWLRLAWAAVLLVLLARPRRRDFTRRGLVTCVLLGVATGGVTLCFMAAVQRLPLGTASALEFLGPLSVAVVQGRGRARWWALPAAAGILLLTEPWHSGSGSATDLAGVAFALGAAVCWAAYILLTQRAGDEVEGLKGLSVSMPVAALVATATVGLTGSAPAVLDTLDLPLLLAGLGLAVLLPVIPFSLELLALRRLTTAAFGVLMSLEPAIALVIGAVALHQIPRLAPLVGLCLVVMAGIGAARAGARPGPELSERSLSPATPG</sequence>
<feature type="transmembrane region" description="Helical" evidence="7">
    <location>
        <begin position="212"/>
        <end position="235"/>
    </location>
</feature>
<feature type="transmembrane region" description="Helical" evidence="7">
    <location>
        <begin position="12"/>
        <end position="30"/>
    </location>
</feature>
<feature type="domain" description="EamA" evidence="8">
    <location>
        <begin position="149"/>
        <end position="281"/>
    </location>
</feature>
<evidence type="ECO:0000256" key="6">
    <source>
        <dbReference type="SAM" id="MobiDB-lite"/>
    </source>
</evidence>
<evidence type="ECO:0000256" key="2">
    <source>
        <dbReference type="ARBA" id="ARBA00007362"/>
    </source>
</evidence>
<proteinExistence type="inferred from homology"/>
<evidence type="ECO:0000313" key="9">
    <source>
        <dbReference type="EMBL" id="MTD16553.1"/>
    </source>
</evidence>
<dbReference type="RefSeq" id="WP_154770505.1">
    <property type="nucleotide sequence ID" value="NZ_WLYK01000009.1"/>
</dbReference>
<keyword evidence="5 7" id="KW-0472">Membrane</keyword>
<organism evidence="9 10">
    <name type="scientific">Nakamurella alba</name>
    <dbReference type="NCBI Taxonomy" id="2665158"/>
    <lineage>
        <taxon>Bacteria</taxon>
        <taxon>Bacillati</taxon>
        <taxon>Actinomycetota</taxon>
        <taxon>Actinomycetes</taxon>
        <taxon>Nakamurellales</taxon>
        <taxon>Nakamurellaceae</taxon>
        <taxon>Nakamurella</taxon>
    </lineage>
</organism>
<comment type="caution">
    <text evidence="9">The sequence shown here is derived from an EMBL/GenBank/DDBJ whole genome shotgun (WGS) entry which is preliminary data.</text>
</comment>
<keyword evidence="10" id="KW-1185">Reference proteome</keyword>
<keyword evidence="4 7" id="KW-1133">Transmembrane helix</keyword>